<dbReference type="PANTHER" id="PTHR10694:SF7">
    <property type="entry name" value="[HISTONE H3]-TRIMETHYL-L-LYSINE(9) DEMETHYLASE"/>
    <property type="match status" value="1"/>
</dbReference>
<proteinExistence type="predicted"/>
<evidence type="ECO:0000259" key="1">
    <source>
        <dbReference type="PROSITE" id="PS51184"/>
    </source>
</evidence>
<feature type="domain" description="JmjC" evidence="1">
    <location>
        <begin position="252"/>
        <end position="412"/>
    </location>
</feature>
<dbReference type="SUPFAM" id="SSF51197">
    <property type="entry name" value="Clavaminate synthase-like"/>
    <property type="match status" value="1"/>
</dbReference>
<dbReference type="GO" id="GO:0051864">
    <property type="term" value="F:histone H3K36 demethylase activity"/>
    <property type="evidence" value="ECO:0007669"/>
    <property type="project" value="TreeGrafter"/>
</dbReference>
<accession>A0AAV7X9C7</accession>
<dbReference type="Pfam" id="PF02373">
    <property type="entry name" value="JmjC"/>
    <property type="match status" value="1"/>
</dbReference>
<gene>
    <name evidence="2" type="ORF">ONE63_002827</name>
</gene>
<keyword evidence="3" id="KW-1185">Reference proteome</keyword>
<dbReference type="AlphaFoldDB" id="A0AAV7X9C7"/>
<dbReference type="InterPro" id="IPR003347">
    <property type="entry name" value="JmjC_dom"/>
</dbReference>
<dbReference type="EMBL" id="JAPTSV010000013">
    <property type="protein sequence ID" value="KAJ1521127.1"/>
    <property type="molecule type" value="Genomic_DNA"/>
</dbReference>
<organism evidence="2 3">
    <name type="scientific">Megalurothrips usitatus</name>
    <name type="common">bean blossom thrips</name>
    <dbReference type="NCBI Taxonomy" id="439358"/>
    <lineage>
        <taxon>Eukaryota</taxon>
        <taxon>Metazoa</taxon>
        <taxon>Ecdysozoa</taxon>
        <taxon>Arthropoda</taxon>
        <taxon>Hexapoda</taxon>
        <taxon>Insecta</taxon>
        <taxon>Pterygota</taxon>
        <taxon>Neoptera</taxon>
        <taxon>Paraneoptera</taxon>
        <taxon>Thysanoptera</taxon>
        <taxon>Terebrantia</taxon>
        <taxon>Thripoidea</taxon>
        <taxon>Thripidae</taxon>
        <taxon>Megalurothrips</taxon>
    </lineage>
</organism>
<dbReference type="GO" id="GO:0005634">
    <property type="term" value="C:nucleus"/>
    <property type="evidence" value="ECO:0007669"/>
    <property type="project" value="TreeGrafter"/>
</dbReference>
<dbReference type="SMART" id="SM00558">
    <property type="entry name" value="JmjC"/>
    <property type="match status" value="1"/>
</dbReference>
<sequence>MVEITISEDDLFDLPAFVDNLLDTNGSFKSDGVLLFNVDESGGTSLGEFLEKYKNMPIKKLNPLSLSDSEDFYGHISLDDSVLNEEECSQILKTLLNPENYSESSENCCTSAFNGSGIEGLLNHFFQEQLPSHAISPPQSCRLPKLASVKQRAAKLKKSFLKNCEIGSLTCAEKAKKLEELLSKKSYKEQESYCLCWQCSYSDEVLTGYSEGETEDCEFKSNAVETAKYYSGRGFFYANGIDVKVHQKNKISSNFSLSYLNELSLTSLLDKFYPGINSPFLYIGNIHSFFPIHIEDLSLFSINFLHHGYGKLWIVVSPKYIAKLHYFLSKEFHPLASCIGLLSHKYLLPTPAWLRRNGIPFKAVLQRKGQGIIVTPNAAHFGFNLGPNIAEASNFGTTSWIPYGIVYPHCTCLVGQVHADLSVIVQSFQPSMLNAYQQRKIPAVGDSEFHESLIYSKLWSEAYDVDNDGHTAIKEDGPAEEGKEEACLVLPMVPARKRPVRKLIQCPLCNKAYGGGHKQRLLHHIEVNHRNLTEEEQLQVEDAISVMFPAVGHKMPKKMCERCGKVVARSMKAHTESSACIGIEKDNSR</sequence>
<evidence type="ECO:0000313" key="2">
    <source>
        <dbReference type="EMBL" id="KAJ1521127.1"/>
    </source>
</evidence>
<reference evidence="2" key="1">
    <citation type="submission" date="2022-12" db="EMBL/GenBank/DDBJ databases">
        <title>Chromosome-level genome assembly of the bean flower thrips Megalurothrips usitatus.</title>
        <authorList>
            <person name="Ma L."/>
            <person name="Liu Q."/>
            <person name="Li H."/>
            <person name="Cai W."/>
        </authorList>
    </citation>
    <scope>NUCLEOTIDE SEQUENCE</scope>
    <source>
        <strain evidence="2">Cailab_2022a</strain>
    </source>
</reference>
<comment type="caution">
    <text evidence="2">The sequence shown here is derived from an EMBL/GenBank/DDBJ whole genome shotgun (WGS) entry which is preliminary data.</text>
</comment>
<name>A0AAV7X9C7_9NEOP</name>
<dbReference type="PANTHER" id="PTHR10694">
    <property type="entry name" value="LYSINE-SPECIFIC DEMETHYLASE"/>
    <property type="match status" value="1"/>
</dbReference>
<dbReference type="Gene3D" id="2.60.120.650">
    <property type="entry name" value="Cupin"/>
    <property type="match status" value="1"/>
</dbReference>
<dbReference type="GO" id="GO:0000785">
    <property type="term" value="C:chromatin"/>
    <property type="evidence" value="ECO:0007669"/>
    <property type="project" value="TreeGrafter"/>
</dbReference>
<dbReference type="Proteomes" id="UP001075354">
    <property type="component" value="Chromosome 13"/>
</dbReference>
<protein>
    <recommendedName>
        <fullName evidence="1">JmjC domain-containing protein</fullName>
    </recommendedName>
</protein>
<evidence type="ECO:0000313" key="3">
    <source>
        <dbReference type="Proteomes" id="UP001075354"/>
    </source>
</evidence>
<dbReference type="PROSITE" id="PS51184">
    <property type="entry name" value="JMJC"/>
    <property type="match status" value="1"/>
</dbReference>
<dbReference type="GO" id="GO:0032454">
    <property type="term" value="F:histone H3K9 demethylase activity"/>
    <property type="evidence" value="ECO:0007669"/>
    <property type="project" value="TreeGrafter"/>
</dbReference>
<dbReference type="GO" id="GO:0010468">
    <property type="term" value="P:regulation of gene expression"/>
    <property type="evidence" value="ECO:0007669"/>
    <property type="project" value="TreeGrafter"/>
</dbReference>